<dbReference type="Proteomes" id="UP001497480">
    <property type="component" value="Unassembled WGS sequence"/>
</dbReference>
<proteinExistence type="predicted"/>
<dbReference type="EMBL" id="CAXHTB010000005">
    <property type="protein sequence ID" value="CAL0306593.1"/>
    <property type="molecule type" value="Genomic_DNA"/>
</dbReference>
<dbReference type="PANTHER" id="PTHR46148:SF60">
    <property type="entry name" value="CHROMO DOMAIN-CONTAINING PROTEIN"/>
    <property type="match status" value="1"/>
</dbReference>
<reference evidence="2 3" key="1">
    <citation type="submission" date="2024-03" db="EMBL/GenBank/DDBJ databases">
        <authorList>
            <person name="Martinez-Hernandez J."/>
        </authorList>
    </citation>
    <scope>NUCLEOTIDE SEQUENCE [LARGE SCALE GENOMIC DNA]</scope>
</reference>
<dbReference type="InterPro" id="IPR056924">
    <property type="entry name" value="SH3_Tf2-1"/>
</dbReference>
<dbReference type="PANTHER" id="PTHR46148">
    <property type="entry name" value="CHROMO DOMAIN-CONTAINING PROTEIN"/>
    <property type="match status" value="1"/>
</dbReference>
<dbReference type="Pfam" id="PF24626">
    <property type="entry name" value="SH3_Tf2-1"/>
    <property type="match status" value="1"/>
</dbReference>
<evidence type="ECO:0000313" key="2">
    <source>
        <dbReference type="EMBL" id="CAL0306593.1"/>
    </source>
</evidence>
<sequence length="196" mass="22828">MEGNVEHHYVGEDMVLGPELMQETTDKVKMIRDKLRATQSRQKRYHDMCRKPLEFSDGDLVFLRVRPVTGIGRVMKTRKLTPRFVGPYQVIERIGPVAYRIALPPSLSNLHDVFHVSQFKKYMSDPSHVIELDNLLLRENLTFEATPVRIIDKIVKQLRGREIPLVKVILNKNKEEDATWELETKMRASYPNLFGK</sequence>
<organism evidence="2 3">
    <name type="scientific">Lupinus luteus</name>
    <name type="common">European yellow lupine</name>
    <dbReference type="NCBI Taxonomy" id="3873"/>
    <lineage>
        <taxon>Eukaryota</taxon>
        <taxon>Viridiplantae</taxon>
        <taxon>Streptophyta</taxon>
        <taxon>Embryophyta</taxon>
        <taxon>Tracheophyta</taxon>
        <taxon>Spermatophyta</taxon>
        <taxon>Magnoliopsida</taxon>
        <taxon>eudicotyledons</taxon>
        <taxon>Gunneridae</taxon>
        <taxon>Pentapetalae</taxon>
        <taxon>rosids</taxon>
        <taxon>fabids</taxon>
        <taxon>Fabales</taxon>
        <taxon>Fabaceae</taxon>
        <taxon>Papilionoideae</taxon>
        <taxon>50 kb inversion clade</taxon>
        <taxon>genistoids sensu lato</taxon>
        <taxon>core genistoids</taxon>
        <taxon>Genisteae</taxon>
        <taxon>Lupinus</taxon>
    </lineage>
</organism>
<dbReference type="AlphaFoldDB" id="A0AAV1WC51"/>
<name>A0AAV1WC51_LUPLU</name>
<gene>
    <name evidence="2" type="ORF">LLUT_LOCUS7653</name>
</gene>
<feature type="domain" description="Tf2-1-like SH3-like" evidence="1">
    <location>
        <begin position="58"/>
        <end position="122"/>
    </location>
</feature>
<keyword evidence="3" id="KW-1185">Reference proteome</keyword>
<comment type="caution">
    <text evidence="2">The sequence shown here is derived from an EMBL/GenBank/DDBJ whole genome shotgun (WGS) entry which is preliminary data.</text>
</comment>
<accession>A0AAV1WC51</accession>
<evidence type="ECO:0000313" key="3">
    <source>
        <dbReference type="Proteomes" id="UP001497480"/>
    </source>
</evidence>
<evidence type="ECO:0000259" key="1">
    <source>
        <dbReference type="Pfam" id="PF24626"/>
    </source>
</evidence>
<protein>
    <recommendedName>
        <fullName evidence="1">Tf2-1-like SH3-like domain-containing protein</fullName>
    </recommendedName>
</protein>